<evidence type="ECO:0000313" key="10">
    <source>
        <dbReference type="Proteomes" id="UP000672097"/>
    </source>
</evidence>
<evidence type="ECO:0000256" key="3">
    <source>
        <dbReference type="ARBA" id="ARBA00019465"/>
    </source>
</evidence>
<dbReference type="EMBL" id="JAGQDG010000002">
    <property type="protein sequence ID" value="MBQ0934869.1"/>
    <property type="molecule type" value="Genomic_DNA"/>
</dbReference>
<dbReference type="Gene3D" id="1.10.1040.10">
    <property type="entry name" value="N-(1-d-carboxylethyl)-l-norvaline Dehydrogenase, domain 2"/>
    <property type="match status" value="1"/>
</dbReference>
<sequence length="324" mass="33473">MKICIYGAGAIGGLIGTRLAATGQHQLSAVARGATLAALQEHGFRVQSASGLISGPVQAAQDPAQLGPQDVVVVAVKGGALPAVALNIAPLLGPDTLVLPALNGVPWWFGESLPALRGLELPAIDPGGALSEAIALKHVLGCVVHASASCPEPGLVQHRLGQGLIIGEPLGGTSERLSGLAAALRGAGFEVTESPRIQQDVWYKLWGNMTMNPVSALTGTTTDQILADPLLREFCSAAMREAAAIGERLGCPIAQSPEDRHALTLKLGAIKTSMLQDVEAGRGIELDAIVTAVQQLGQVLGEPTPFINALLGLTRVFARQRGLY</sequence>
<keyword evidence="10" id="KW-1185">Reference proteome</keyword>
<dbReference type="InterPro" id="IPR013328">
    <property type="entry name" value="6PGD_dom2"/>
</dbReference>
<dbReference type="Pfam" id="PF02558">
    <property type="entry name" value="ApbA"/>
    <property type="match status" value="1"/>
</dbReference>
<accession>A0ABS5DUP6</accession>
<dbReference type="InterPro" id="IPR013752">
    <property type="entry name" value="KPA_reductase"/>
</dbReference>
<dbReference type="SUPFAM" id="SSF48179">
    <property type="entry name" value="6-phosphogluconate dehydrogenase C-terminal domain-like"/>
    <property type="match status" value="1"/>
</dbReference>
<evidence type="ECO:0000259" key="7">
    <source>
        <dbReference type="Pfam" id="PF02558"/>
    </source>
</evidence>
<dbReference type="NCBIfam" id="NF005089">
    <property type="entry name" value="PRK06522.1-4"/>
    <property type="match status" value="1"/>
</dbReference>
<dbReference type="PANTHER" id="PTHR21708:SF45">
    <property type="entry name" value="2-DEHYDROPANTOATE 2-REDUCTASE"/>
    <property type="match status" value="1"/>
</dbReference>
<evidence type="ECO:0000256" key="2">
    <source>
        <dbReference type="ARBA" id="ARBA00013014"/>
    </source>
</evidence>
<dbReference type="InterPro" id="IPR051402">
    <property type="entry name" value="KPR-Related"/>
</dbReference>
<protein>
    <recommendedName>
        <fullName evidence="3">2-dehydropantoate 2-reductase</fullName>
        <ecNumber evidence="2">1.1.1.169</ecNumber>
    </recommendedName>
    <alternativeName>
        <fullName evidence="5">Ketopantoate reductase</fullName>
    </alternativeName>
</protein>
<dbReference type="Pfam" id="PF08546">
    <property type="entry name" value="ApbA_C"/>
    <property type="match status" value="1"/>
</dbReference>
<reference evidence="9 10" key="1">
    <citation type="submission" date="2021-04" db="EMBL/GenBank/DDBJ databases">
        <title>The genome sequence of type strain Ideonella paludis KCTC 32238.</title>
        <authorList>
            <person name="Liu Y."/>
        </authorList>
    </citation>
    <scope>NUCLEOTIDE SEQUENCE [LARGE SCALE GENOMIC DNA]</scope>
    <source>
        <strain evidence="9 10">KCTC 32238</strain>
    </source>
</reference>
<dbReference type="PANTHER" id="PTHR21708">
    <property type="entry name" value="PROBABLE 2-DEHYDROPANTOATE 2-REDUCTASE"/>
    <property type="match status" value="1"/>
</dbReference>
<keyword evidence="4" id="KW-0566">Pantothenate biosynthesis</keyword>
<evidence type="ECO:0000256" key="5">
    <source>
        <dbReference type="ARBA" id="ARBA00032024"/>
    </source>
</evidence>
<evidence type="ECO:0000256" key="1">
    <source>
        <dbReference type="ARBA" id="ARBA00004994"/>
    </source>
</evidence>
<evidence type="ECO:0000256" key="6">
    <source>
        <dbReference type="ARBA" id="ARBA00048793"/>
    </source>
</evidence>
<comment type="pathway">
    <text evidence="1">Cofactor biosynthesis; (R)-pantothenate biosynthesis; (R)-pantoate from 3-methyl-2-oxobutanoate: step 2/2.</text>
</comment>
<dbReference type="RefSeq" id="WP_210807231.1">
    <property type="nucleotide sequence ID" value="NZ_JAGQDG010000002.1"/>
</dbReference>
<dbReference type="InterPro" id="IPR036291">
    <property type="entry name" value="NAD(P)-bd_dom_sf"/>
</dbReference>
<proteinExistence type="predicted"/>
<feature type="domain" description="Ketopantoate reductase N-terminal" evidence="7">
    <location>
        <begin position="3"/>
        <end position="168"/>
    </location>
</feature>
<organism evidence="9 10">
    <name type="scientific">Ideonella paludis</name>
    <dbReference type="NCBI Taxonomy" id="1233411"/>
    <lineage>
        <taxon>Bacteria</taxon>
        <taxon>Pseudomonadati</taxon>
        <taxon>Pseudomonadota</taxon>
        <taxon>Betaproteobacteria</taxon>
        <taxon>Burkholderiales</taxon>
        <taxon>Sphaerotilaceae</taxon>
        <taxon>Ideonella</taxon>
    </lineage>
</organism>
<evidence type="ECO:0000256" key="4">
    <source>
        <dbReference type="ARBA" id="ARBA00022655"/>
    </source>
</evidence>
<gene>
    <name evidence="9" type="ORF">KAK11_05975</name>
</gene>
<dbReference type="InterPro" id="IPR013332">
    <property type="entry name" value="KPR_N"/>
</dbReference>
<name>A0ABS5DUP6_9BURK</name>
<feature type="domain" description="Ketopantoate reductase C-terminal" evidence="8">
    <location>
        <begin position="197"/>
        <end position="315"/>
    </location>
</feature>
<evidence type="ECO:0000259" key="8">
    <source>
        <dbReference type="Pfam" id="PF08546"/>
    </source>
</evidence>
<dbReference type="EC" id="1.1.1.169" evidence="2"/>
<dbReference type="SUPFAM" id="SSF51735">
    <property type="entry name" value="NAD(P)-binding Rossmann-fold domains"/>
    <property type="match status" value="1"/>
</dbReference>
<comment type="catalytic activity">
    <reaction evidence="6">
        <text>(R)-pantoate + NADP(+) = 2-dehydropantoate + NADPH + H(+)</text>
        <dbReference type="Rhea" id="RHEA:16233"/>
        <dbReference type="ChEBI" id="CHEBI:11561"/>
        <dbReference type="ChEBI" id="CHEBI:15378"/>
        <dbReference type="ChEBI" id="CHEBI:15980"/>
        <dbReference type="ChEBI" id="CHEBI:57783"/>
        <dbReference type="ChEBI" id="CHEBI:58349"/>
        <dbReference type="EC" id="1.1.1.169"/>
    </reaction>
</comment>
<dbReference type="InterPro" id="IPR008927">
    <property type="entry name" value="6-PGluconate_DH-like_C_sf"/>
</dbReference>
<comment type="caution">
    <text evidence="9">The sequence shown here is derived from an EMBL/GenBank/DDBJ whole genome shotgun (WGS) entry which is preliminary data.</text>
</comment>
<dbReference type="Proteomes" id="UP000672097">
    <property type="component" value="Unassembled WGS sequence"/>
</dbReference>
<evidence type="ECO:0000313" key="9">
    <source>
        <dbReference type="EMBL" id="MBQ0934869.1"/>
    </source>
</evidence>
<dbReference type="Gene3D" id="3.40.50.720">
    <property type="entry name" value="NAD(P)-binding Rossmann-like Domain"/>
    <property type="match status" value="1"/>
</dbReference>